<dbReference type="InterPro" id="IPR005194">
    <property type="entry name" value="Glyco_hydro_65_C"/>
</dbReference>
<evidence type="ECO:0000259" key="6">
    <source>
        <dbReference type="Pfam" id="PF03632"/>
    </source>
</evidence>
<dbReference type="AlphaFoldDB" id="A0A2N7AR58"/>
<dbReference type="GO" id="GO:0030246">
    <property type="term" value="F:carbohydrate binding"/>
    <property type="evidence" value="ECO:0007669"/>
    <property type="project" value="InterPro"/>
</dbReference>
<dbReference type="SUPFAM" id="SSF74650">
    <property type="entry name" value="Galactose mutarotase-like"/>
    <property type="match status" value="1"/>
</dbReference>
<dbReference type="Pfam" id="PF03632">
    <property type="entry name" value="Glyco_hydro_65m"/>
    <property type="match status" value="1"/>
</dbReference>
<dbReference type="GO" id="GO:0005975">
    <property type="term" value="P:carbohydrate metabolic process"/>
    <property type="evidence" value="ECO:0007669"/>
    <property type="project" value="InterPro"/>
</dbReference>
<dbReference type="Gene3D" id="2.70.98.40">
    <property type="entry name" value="Glycoside hydrolase, family 65, N-terminal domain"/>
    <property type="match status" value="1"/>
</dbReference>
<dbReference type="InterPro" id="IPR017045">
    <property type="entry name" value="Malt_Pase/Glycosyl_Hdrlase"/>
</dbReference>
<dbReference type="InterPro" id="IPR037018">
    <property type="entry name" value="GH65_N"/>
</dbReference>
<keyword evidence="10" id="KW-1185">Reference proteome</keyword>
<proteinExistence type="inferred from homology"/>
<dbReference type="InterPro" id="IPR008928">
    <property type="entry name" value="6-hairpin_glycosidase_sf"/>
</dbReference>
<dbReference type="InterPro" id="IPR011013">
    <property type="entry name" value="Gal_mutarotase_sf_dom"/>
</dbReference>
<dbReference type="InterPro" id="IPR005196">
    <property type="entry name" value="Glyco_hydro_65_N"/>
</dbReference>
<dbReference type="SUPFAM" id="SSF48208">
    <property type="entry name" value="Six-hairpin glycosidases"/>
    <property type="match status" value="1"/>
</dbReference>
<feature type="binding site" evidence="5">
    <location>
        <begin position="458"/>
        <end position="459"/>
    </location>
    <ligand>
        <name>substrate</name>
    </ligand>
</feature>
<dbReference type="Pfam" id="PF03633">
    <property type="entry name" value="Glyco_hydro_65C"/>
    <property type="match status" value="1"/>
</dbReference>
<feature type="domain" description="Glycoside hydrolase family 65 C-terminal" evidence="7">
    <location>
        <begin position="832"/>
        <end position="875"/>
    </location>
</feature>
<dbReference type="Gene3D" id="1.50.10.10">
    <property type="match status" value="1"/>
</dbReference>
<organism evidence="9 10">
    <name type="scientific">Companilactobacillus nuruki</name>
    <dbReference type="NCBI Taxonomy" id="1993540"/>
    <lineage>
        <taxon>Bacteria</taxon>
        <taxon>Bacillati</taxon>
        <taxon>Bacillota</taxon>
        <taxon>Bacilli</taxon>
        <taxon>Lactobacillales</taxon>
        <taxon>Lactobacillaceae</taxon>
        <taxon>Companilactobacillus</taxon>
    </lineage>
</organism>
<dbReference type="RefSeq" id="WP_102197122.1">
    <property type="nucleotide sequence ID" value="NZ_NIPR01000063.1"/>
</dbReference>
<dbReference type="OrthoDB" id="9758855at2"/>
<feature type="binding site" evidence="5">
    <location>
        <begin position="717"/>
        <end position="718"/>
    </location>
    <ligand>
        <name>substrate</name>
    </ligand>
</feature>
<accession>A0A2N7AR58</accession>
<keyword evidence="2" id="KW-0328">Glycosyltransferase</keyword>
<evidence type="ECO:0000256" key="4">
    <source>
        <dbReference type="PIRSR" id="PIRSR036289-50"/>
    </source>
</evidence>
<feature type="domain" description="Glycoside hydrolase family 65 N-terminal" evidence="8">
    <location>
        <begin position="124"/>
        <end position="368"/>
    </location>
</feature>
<name>A0A2N7AR58_9LACO</name>
<evidence type="ECO:0000256" key="1">
    <source>
        <dbReference type="ARBA" id="ARBA00006768"/>
    </source>
</evidence>
<dbReference type="EMBL" id="NIPR01000063">
    <property type="protein sequence ID" value="PMD67843.1"/>
    <property type="molecule type" value="Genomic_DNA"/>
</dbReference>
<dbReference type="Pfam" id="PF03636">
    <property type="entry name" value="Glyco_hydro_65N"/>
    <property type="match status" value="1"/>
</dbReference>
<dbReference type="GO" id="GO:0016757">
    <property type="term" value="F:glycosyltransferase activity"/>
    <property type="evidence" value="ECO:0007669"/>
    <property type="project" value="UniProtKB-KW"/>
</dbReference>
<comment type="caution">
    <text evidence="9">The sequence shown here is derived from an EMBL/GenBank/DDBJ whole genome shotgun (WGS) entry which is preliminary data.</text>
</comment>
<keyword evidence="9" id="KW-0378">Hydrolase</keyword>
<evidence type="ECO:0000256" key="2">
    <source>
        <dbReference type="ARBA" id="ARBA00022676"/>
    </source>
</evidence>
<evidence type="ECO:0000313" key="9">
    <source>
        <dbReference type="EMBL" id="PMD67843.1"/>
    </source>
</evidence>
<evidence type="ECO:0000256" key="5">
    <source>
        <dbReference type="PIRSR" id="PIRSR036289-51"/>
    </source>
</evidence>
<dbReference type="Gene3D" id="2.60.420.10">
    <property type="entry name" value="Maltose phosphorylase, domain 3"/>
    <property type="match status" value="1"/>
</dbReference>
<gene>
    <name evidence="9" type="ORF">CBP76_12135</name>
</gene>
<comment type="similarity">
    <text evidence="1">Belongs to the glycosyl hydrolase 65 family.</text>
</comment>
<reference evidence="9 10" key="1">
    <citation type="submission" date="2017-05" db="EMBL/GenBank/DDBJ databases">
        <title>Lactobacillus nurukis nov., sp. nov., isolated from nuruk.</title>
        <authorList>
            <person name="Kim S.-J."/>
        </authorList>
    </citation>
    <scope>NUCLEOTIDE SEQUENCE [LARGE SCALE GENOMIC DNA]</scope>
    <source>
        <strain evidence="9 10">SYF10-1a</strain>
    </source>
</reference>
<dbReference type="PIRSF" id="PIRSF036289">
    <property type="entry name" value="Glycosyl_hydrolase_malt_phosph"/>
    <property type="match status" value="1"/>
</dbReference>
<evidence type="ECO:0000313" key="10">
    <source>
        <dbReference type="Proteomes" id="UP000235649"/>
    </source>
</evidence>
<sequence>MKLLYIDFSNTQIMYSINENKPNENKYILDTNLDLKTNLNTFKDNLDQELDVIIVNNQPQYTLKKNIITYNDELLDLASELEDIFHIPVINLQNILDSNIDTAIHNEEKYSTWHLDYYGLSHGKRQYGQESMQTIGNGFLGLRGTYLEAKANDDNYPATYIAGVFDQLSTPINGRDVINEDLVNLPNAQYITFSVNDDNYFEIKERNILESLRSLDIKTGILTITLLIELDDGKRLKIIEQKTAGLTNYHDYYLSYSLQPLNFSGNIKLLTQIDGSVINSNVERYRNLASKHLSVDKIENHNYSTSMQAHTIQSKIDLVIKATLNFKDIPNANYQIDNNNEIANQIVEFAAQKDKTYIIEKTVNIFTSLETKKQLEQIAFNHKVEFFTDIISQTISSWKQIWKKENITVIGDITAQKLLRLNSYGMSIAAQTKANQHLDASVGSRGLTGEGYRGHIFWDELFDMNFYILHDSKLVKNLLMYRYQRLNAAIEYAKGDGHNGAMFPWQSGMYGDEQSQLVHLNPITNSWDPDNSRKQRHVSLAIAYNIINYYQVSEDHEFMEKYGLEMLLEIAKFWIDMSQFNSKSGKYSISNVMGPDEFHESYPGHENEGLKNNAYTNIMVSWLFKKILGFVNNFGNNVINENFQRTSFSDSDLQKLDDISHHLKLDFKGDILGQFEGYFNLKEIDLQKYRQLYGNISRMDRILKAHNDSPDNYQVAKQADTLMALFNISEKEFFEIMFDLGYPIENPEKFISDNIKYYLARTTHGSTLSRVVYSMLTLKIGDKELAWKLFYEALTSDYYDIQGGTTAEGIHLGVMGATLNIVTSYFAGIDYRGSILEIHPNIPDQWKKITFRMTFKNINFKFTVKNGEVEIKADHDTEVVFMDKKLPLVANQNIKLTY</sequence>
<feature type="domain" description="Glycoside hydrolase family 65 central catalytic" evidence="6">
    <location>
        <begin position="428"/>
        <end position="819"/>
    </location>
</feature>
<protein>
    <submittedName>
        <fullName evidence="9">Family 65 glycosyl hydrolase</fullName>
    </submittedName>
</protein>
<feature type="active site" description="Proton donor" evidence="4">
    <location>
        <position position="597"/>
    </location>
</feature>
<dbReference type="PANTHER" id="PTHR11051">
    <property type="entry name" value="GLYCOSYL HYDROLASE-RELATED"/>
    <property type="match status" value="1"/>
</dbReference>
<evidence type="ECO:0000256" key="3">
    <source>
        <dbReference type="ARBA" id="ARBA00022679"/>
    </source>
</evidence>
<dbReference type="InterPro" id="IPR005195">
    <property type="entry name" value="Glyco_hydro_65_M"/>
</dbReference>
<evidence type="ECO:0000259" key="7">
    <source>
        <dbReference type="Pfam" id="PF03633"/>
    </source>
</evidence>
<dbReference type="GO" id="GO:0004553">
    <property type="term" value="F:hydrolase activity, hydrolyzing O-glycosyl compounds"/>
    <property type="evidence" value="ECO:0007669"/>
    <property type="project" value="TreeGrafter"/>
</dbReference>
<keyword evidence="3" id="KW-0808">Transferase</keyword>
<dbReference type="PANTHER" id="PTHR11051:SF8">
    <property type="entry name" value="PROTEIN-GLUCOSYLGALACTOSYLHYDROXYLYSINE GLUCOSIDASE"/>
    <property type="match status" value="1"/>
</dbReference>
<dbReference type="Proteomes" id="UP000235649">
    <property type="component" value="Unassembled WGS sequence"/>
</dbReference>
<dbReference type="InterPro" id="IPR012341">
    <property type="entry name" value="6hp_glycosidase-like_sf"/>
</dbReference>
<evidence type="ECO:0000259" key="8">
    <source>
        <dbReference type="Pfam" id="PF03636"/>
    </source>
</evidence>